<feature type="compositionally biased region" description="Polar residues" evidence="6">
    <location>
        <begin position="56"/>
        <end position="80"/>
    </location>
</feature>
<evidence type="ECO:0000313" key="9">
    <source>
        <dbReference type="Proteomes" id="UP001160148"/>
    </source>
</evidence>
<reference evidence="8 9" key="1">
    <citation type="submission" date="2023-01" db="EMBL/GenBank/DDBJ databases">
        <authorList>
            <person name="Whitehead M."/>
        </authorList>
    </citation>
    <scope>NUCLEOTIDE SEQUENCE [LARGE SCALE GENOMIC DNA]</scope>
</reference>
<feature type="compositionally biased region" description="Polar residues" evidence="6">
    <location>
        <begin position="88"/>
        <end position="97"/>
    </location>
</feature>
<evidence type="ECO:0000256" key="2">
    <source>
        <dbReference type="ARBA" id="ARBA00022771"/>
    </source>
</evidence>
<comment type="caution">
    <text evidence="8">The sequence shown here is derived from an EMBL/GenBank/DDBJ whole genome shotgun (WGS) entry which is preliminary data.</text>
</comment>
<proteinExistence type="predicted"/>
<accession>A0AAV0X0R0</accession>
<feature type="region of interest" description="Disordered" evidence="6">
    <location>
        <begin position="56"/>
        <end position="105"/>
    </location>
</feature>
<name>A0AAV0X0R0_9HEMI</name>
<dbReference type="SUPFAM" id="SSF57716">
    <property type="entry name" value="Glucocorticoid receptor-like (DNA-binding domain)"/>
    <property type="match status" value="1"/>
</dbReference>
<dbReference type="GO" id="GO:0008270">
    <property type="term" value="F:zinc ion binding"/>
    <property type="evidence" value="ECO:0007669"/>
    <property type="project" value="UniProtKB-KW"/>
</dbReference>
<evidence type="ECO:0000313" key="8">
    <source>
        <dbReference type="EMBL" id="CAI6361775.1"/>
    </source>
</evidence>
<protein>
    <recommendedName>
        <fullName evidence="7">THAP-type domain-containing protein</fullName>
    </recommendedName>
</protein>
<feature type="domain" description="THAP-type" evidence="7">
    <location>
        <begin position="1"/>
        <end position="55"/>
    </location>
</feature>
<evidence type="ECO:0000256" key="4">
    <source>
        <dbReference type="ARBA" id="ARBA00023125"/>
    </source>
</evidence>
<evidence type="ECO:0000256" key="1">
    <source>
        <dbReference type="ARBA" id="ARBA00022723"/>
    </source>
</evidence>
<keyword evidence="2 5" id="KW-0863">Zinc-finger</keyword>
<dbReference type="InterPro" id="IPR006612">
    <property type="entry name" value="THAP_Znf"/>
</dbReference>
<sequence length="105" mass="12147">MYYRFPRDKVLKSEWMKIYSVTKHLVYYKVCGCHFLPEDINENGHLKHSVVPSIQLGTNLHPNSENTGQNDISTNNNSKPSETDSPQRSDTSTSLITRHQWRKLG</sequence>
<dbReference type="Pfam" id="PF05485">
    <property type="entry name" value="THAP"/>
    <property type="match status" value="1"/>
</dbReference>
<evidence type="ECO:0000256" key="6">
    <source>
        <dbReference type="SAM" id="MobiDB-lite"/>
    </source>
</evidence>
<dbReference type="SMART" id="SM00692">
    <property type="entry name" value="DM3"/>
    <property type="match status" value="1"/>
</dbReference>
<evidence type="ECO:0000256" key="3">
    <source>
        <dbReference type="ARBA" id="ARBA00022833"/>
    </source>
</evidence>
<keyword evidence="3" id="KW-0862">Zinc</keyword>
<keyword evidence="1" id="KW-0479">Metal-binding</keyword>
<organism evidence="8 9">
    <name type="scientific">Macrosiphum euphorbiae</name>
    <name type="common">potato aphid</name>
    <dbReference type="NCBI Taxonomy" id="13131"/>
    <lineage>
        <taxon>Eukaryota</taxon>
        <taxon>Metazoa</taxon>
        <taxon>Ecdysozoa</taxon>
        <taxon>Arthropoda</taxon>
        <taxon>Hexapoda</taxon>
        <taxon>Insecta</taxon>
        <taxon>Pterygota</taxon>
        <taxon>Neoptera</taxon>
        <taxon>Paraneoptera</taxon>
        <taxon>Hemiptera</taxon>
        <taxon>Sternorrhyncha</taxon>
        <taxon>Aphidomorpha</taxon>
        <taxon>Aphidoidea</taxon>
        <taxon>Aphididae</taxon>
        <taxon>Macrosiphini</taxon>
        <taxon>Macrosiphum</taxon>
    </lineage>
</organism>
<dbReference type="PROSITE" id="PS50950">
    <property type="entry name" value="ZF_THAP"/>
    <property type="match status" value="1"/>
</dbReference>
<dbReference type="GO" id="GO:0003677">
    <property type="term" value="F:DNA binding"/>
    <property type="evidence" value="ECO:0007669"/>
    <property type="project" value="UniProtKB-UniRule"/>
</dbReference>
<keyword evidence="4 5" id="KW-0238">DNA-binding</keyword>
<dbReference type="EMBL" id="CARXXK010000003">
    <property type="protein sequence ID" value="CAI6361775.1"/>
    <property type="molecule type" value="Genomic_DNA"/>
</dbReference>
<dbReference type="AlphaFoldDB" id="A0AAV0X0R0"/>
<gene>
    <name evidence="8" type="ORF">MEUPH1_LOCUS16920</name>
</gene>
<evidence type="ECO:0000256" key="5">
    <source>
        <dbReference type="PROSITE-ProRule" id="PRU00309"/>
    </source>
</evidence>
<keyword evidence="9" id="KW-1185">Reference proteome</keyword>
<dbReference type="Proteomes" id="UP001160148">
    <property type="component" value="Unassembled WGS sequence"/>
</dbReference>
<evidence type="ECO:0000259" key="7">
    <source>
        <dbReference type="PROSITE" id="PS50950"/>
    </source>
</evidence>